<dbReference type="InterPro" id="IPR001680">
    <property type="entry name" value="WD40_rpt"/>
</dbReference>
<dbReference type="Pfam" id="PF12773">
    <property type="entry name" value="DZR"/>
    <property type="match status" value="1"/>
</dbReference>
<dbReference type="SMART" id="SM00320">
    <property type="entry name" value="WD40"/>
    <property type="match status" value="7"/>
</dbReference>
<evidence type="ECO:0000256" key="9">
    <source>
        <dbReference type="ARBA" id="ARBA00047899"/>
    </source>
</evidence>
<evidence type="ECO:0000256" key="8">
    <source>
        <dbReference type="ARBA" id="ARBA00022840"/>
    </source>
</evidence>
<feature type="domain" description="Protein kinase" evidence="13">
    <location>
        <begin position="62"/>
        <end position="314"/>
    </location>
</feature>
<protein>
    <recommendedName>
        <fullName evidence="1">non-specific serine/threonine protein kinase</fullName>
        <ecNumber evidence="1">2.7.11.1</ecNumber>
    </recommendedName>
</protein>
<dbReference type="SUPFAM" id="SSF50978">
    <property type="entry name" value="WD40 repeat-like"/>
    <property type="match status" value="1"/>
</dbReference>
<dbReference type="InterPro" id="IPR024977">
    <property type="entry name" value="Apc4-like_WD40_dom"/>
</dbReference>
<dbReference type="PANTHER" id="PTHR24363:SF0">
    <property type="entry name" value="SERINE_THREONINE KINASE LIKE DOMAIN CONTAINING 1"/>
    <property type="match status" value="1"/>
</dbReference>
<evidence type="ECO:0000256" key="4">
    <source>
        <dbReference type="ARBA" id="ARBA00022679"/>
    </source>
</evidence>
<dbReference type="InterPro" id="IPR019775">
    <property type="entry name" value="WD40_repeat_CS"/>
</dbReference>
<dbReference type="Pfam" id="PF12894">
    <property type="entry name" value="ANAPC4_WD40"/>
    <property type="match status" value="1"/>
</dbReference>
<proteinExistence type="predicted"/>
<keyword evidence="3 11" id="KW-0853">WD repeat</keyword>
<feature type="repeat" description="WD" evidence="11">
    <location>
        <begin position="658"/>
        <end position="695"/>
    </location>
</feature>
<dbReference type="SMART" id="SM00220">
    <property type="entry name" value="S_TKc"/>
    <property type="match status" value="1"/>
</dbReference>
<reference evidence="14" key="1">
    <citation type="journal article" date="2020" name="mSystems">
        <title>Genome- and Community-Level Interaction Insights into Carbon Utilization and Element Cycling Functions of Hydrothermarchaeota in Hydrothermal Sediment.</title>
        <authorList>
            <person name="Zhou Z."/>
            <person name="Liu Y."/>
            <person name="Xu W."/>
            <person name="Pan J."/>
            <person name="Luo Z.H."/>
            <person name="Li M."/>
        </authorList>
    </citation>
    <scope>NUCLEOTIDE SEQUENCE [LARGE SCALE GENOMIC DNA]</scope>
    <source>
        <strain evidence="14">SpSt-69</strain>
    </source>
</reference>
<evidence type="ECO:0000256" key="12">
    <source>
        <dbReference type="PROSITE-ProRule" id="PRU10141"/>
    </source>
</evidence>
<dbReference type="PROSITE" id="PS50011">
    <property type="entry name" value="PROTEIN_KINASE_DOM"/>
    <property type="match status" value="1"/>
</dbReference>
<feature type="repeat" description="WD" evidence="11">
    <location>
        <begin position="573"/>
        <end position="614"/>
    </location>
</feature>
<dbReference type="InterPro" id="IPR036322">
    <property type="entry name" value="WD40_repeat_dom_sf"/>
</dbReference>
<evidence type="ECO:0000256" key="7">
    <source>
        <dbReference type="ARBA" id="ARBA00022777"/>
    </source>
</evidence>
<name>A0A7V3ZX72_UNCW3</name>
<dbReference type="Pfam" id="PF00400">
    <property type="entry name" value="WD40"/>
    <property type="match status" value="3"/>
</dbReference>
<dbReference type="PROSITE" id="PS00108">
    <property type="entry name" value="PROTEIN_KINASE_ST"/>
    <property type="match status" value="1"/>
</dbReference>
<accession>A0A7V3ZX72</accession>
<dbReference type="GO" id="GO:0004674">
    <property type="term" value="F:protein serine/threonine kinase activity"/>
    <property type="evidence" value="ECO:0007669"/>
    <property type="project" value="UniProtKB-KW"/>
</dbReference>
<dbReference type="InterPro" id="IPR008271">
    <property type="entry name" value="Ser/Thr_kinase_AS"/>
</dbReference>
<dbReference type="PROSITE" id="PS00678">
    <property type="entry name" value="WD_REPEATS_1"/>
    <property type="match status" value="1"/>
</dbReference>
<dbReference type="CDD" id="cd00200">
    <property type="entry name" value="WD40"/>
    <property type="match status" value="1"/>
</dbReference>
<comment type="caution">
    <text evidence="14">The sequence shown here is derived from an EMBL/GenBank/DDBJ whole genome shotgun (WGS) entry which is preliminary data.</text>
</comment>
<evidence type="ECO:0000256" key="1">
    <source>
        <dbReference type="ARBA" id="ARBA00012513"/>
    </source>
</evidence>
<evidence type="ECO:0000313" key="14">
    <source>
        <dbReference type="EMBL" id="HGL17282.1"/>
    </source>
</evidence>
<dbReference type="EMBL" id="DTDJ01000024">
    <property type="protein sequence ID" value="HGL17282.1"/>
    <property type="molecule type" value="Genomic_DNA"/>
</dbReference>
<dbReference type="PROSITE" id="PS50294">
    <property type="entry name" value="WD_REPEATS_REGION"/>
    <property type="match status" value="3"/>
</dbReference>
<dbReference type="GO" id="GO:0005524">
    <property type="term" value="F:ATP binding"/>
    <property type="evidence" value="ECO:0007669"/>
    <property type="project" value="UniProtKB-UniRule"/>
</dbReference>
<dbReference type="InterPro" id="IPR025874">
    <property type="entry name" value="DZR"/>
</dbReference>
<dbReference type="InterPro" id="IPR011009">
    <property type="entry name" value="Kinase-like_dom_sf"/>
</dbReference>
<sequence>MKKCPKCGKENLDNAVFCAFCGQKFEELTCKTCGASNPPQELFCVKCGSPLTETPAIVENRYKLIRKIGVGGFGKTYLAEDLQLFGKKVVIKEFNMNVSKFEEFVKYTQKEGMVLAKLNHPQIPKIHGFLEDKKSAKIYLIQDFVEGKNLRQILAERKKLEEDEAVIVLKDVLDILHYLHSFNPPLVHRDIKPENIIVDTNGKAFLVDYGAVIEYKADQKDREIIYTKGYAAPQQKQGYSSPSTDLYSLGIVAIEILTGLTPEKFKDEETGVVDYSVIKDLSVELRDFLMRMTKPSPADRFKNAAEAKSALEVIEKIRTLRDIKISQYKGKIGEKERKEIIDMAHKLGIPSDIINKVIDEEKHKATSRPTTPTSAVATSPFVTRLSMASQTGTVTTIKMLGKVQAHQGAAIKVIFSPKGDMMITAGLDGVVKVFGTTEWERKISLKATTEEDAITDIKVSPNSQFLVVSTKSGSVKFYETVGWARVSTVKMQNDEISEVAFSHDSRFLFAGGYENIISIFDLIKIEKLGALTGHNAWISCLEHSPKAPMLVSGSWDGTVIIWDTSNLKQKLGVKEHLGQVKKVKFASSGRFFVTVGNDGRITIWDSTTLNFVKKHQLSEDSRNIVDIAITPDEKHLLIALESRLFVLELESLEKKTEIDLQSRRCTSISIFPQKNYFATSDVDGLIKLWKLAGLS</sequence>
<dbReference type="InterPro" id="IPR017441">
    <property type="entry name" value="Protein_kinase_ATP_BS"/>
</dbReference>
<comment type="catalytic activity">
    <reaction evidence="9">
        <text>L-threonyl-[protein] + ATP = O-phospho-L-threonyl-[protein] + ADP + H(+)</text>
        <dbReference type="Rhea" id="RHEA:46608"/>
        <dbReference type="Rhea" id="RHEA-COMP:11060"/>
        <dbReference type="Rhea" id="RHEA-COMP:11605"/>
        <dbReference type="ChEBI" id="CHEBI:15378"/>
        <dbReference type="ChEBI" id="CHEBI:30013"/>
        <dbReference type="ChEBI" id="CHEBI:30616"/>
        <dbReference type="ChEBI" id="CHEBI:61977"/>
        <dbReference type="ChEBI" id="CHEBI:456216"/>
        <dbReference type="EC" id="2.7.11.1"/>
    </reaction>
</comment>
<keyword evidence="2" id="KW-0723">Serine/threonine-protein kinase</keyword>
<dbReference type="Gene3D" id="1.10.510.10">
    <property type="entry name" value="Transferase(Phosphotransferase) domain 1"/>
    <property type="match status" value="1"/>
</dbReference>
<dbReference type="Gene3D" id="2.130.10.10">
    <property type="entry name" value="YVTN repeat-like/Quinoprotein amine dehydrogenase"/>
    <property type="match status" value="2"/>
</dbReference>
<evidence type="ECO:0000256" key="5">
    <source>
        <dbReference type="ARBA" id="ARBA00022737"/>
    </source>
</evidence>
<evidence type="ECO:0000256" key="2">
    <source>
        <dbReference type="ARBA" id="ARBA00022527"/>
    </source>
</evidence>
<keyword evidence="8 12" id="KW-0067">ATP-binding</keyword>
<evidence type="ECO:0000256" key="6">
    <source>
        <dbReference type="ARBA" id="ARBA00022741"/>
    </source>
</evidence>
<dbReference type="Pfam" id="PF00069">
    <property type="entry name" value="Pkinase"/>
    <property type="match status" value="1"/>
</dbReference>
<dbReference type="SUPFAM" id="SSF56112">
    <property type="entry name" value="Protein kinase-like (PK-like)"/>
    <property type="match status" value="1"/>
</dbReference>
<dbReference type="PROSITE" id="PS00107">
    <property type="entry name" value="PROTEIN_KINASE_ATP"/>
    <property type="match status" value="1"/>
</dbReference>
<evidence type="ECO:0000259" key="13">
    <source>
        <dbReference type="PROSITE" id="PS50011"/>
    </source>
</evidence>
<dbReference type="InterPro" id="IPR015943">
    <property type="entry name" value="WD40/YVTN_repeat-like_dom_sf"/>
</dbReference>
<evidence type="ECO:0000256" key="3">
    <source>
        <dbReference type="ARBA" id="ARBA00022574"/>
    </source>
</evidence>
<feature type="binding site" evidence="12">
    <location>
        <position position="92"/>
    </location>
    <ligand>
        <name>ATP</name>
        <dbReference type="ChEBI" id="CHEBI:30616"/>
    </ligand>
</feature>
<dbReference type="Gene3D" id="3.30.200.20">
    <property type="entry name" value="Phosphorylase Kinase, domain 1"/>
    <property type="match status" value="1"/>
</dbReference>
<dbReference type="PANTHER" id="PTHR24363">
    <property type="entry name" value="SERINE/THREONINE PROTEIN KINASE"/>
    <property type="match status" value="1"/>
</dbReference>
<dbReference type="AlphaFoldDB" id="A0A7V3ZX72"/>
<evidence type="ECO:0000256" key="10">
    <source>
        <dbReference type="ARBA" id="ARBA00048679"/>
    </source>
</evidence>
<dbReference type="EC" id="2.7.11.1" evidence="1"/>
<keyword evidence="7" id="KW-0418">Kinase</keyword>
<feature type="repeat" description="WD" evidence="11">
    <location>
        <begin position="403"/>
        <end position="434"/>
    </location>
</feature>
<keyword evidence="6 12" id="KW-0547">Nucleotide-binding</keyword>
<dbReference type="InterPro" id="IPR000719">
    <property type="entry name" value="Prot_kinase_dom"/>
</dbReference>
<keyword evidence="5" id="KW-0677">Repeat</keyword>
<dbReference type="PROSITE" id="PS50082">
    <property type="entry name" value="WD_REPEATS_2"/>
    <property type="match status" value="4"/>
</dbReference>
<feature type="repeat" description="WD" evidence="11">
    <location>
        <begin position="531"/>
        <end position="566"/>
    </location>
</feature>
<gene>
    <name evidence="14" type="ORF">ENU66_02965</name>
</gene>
<keyword evidence="4" id="KW-0808">Transferase</keyword>
<evidence type="ECO:0000256" key="11">
    <source>
        <dbReference type="PROSITE-ProRule" id="PRU00221"/>
    </source>
</evidence>
<organism evidence="14">
    <name type="scientific">candidate division WOR-3 bacterium</name>
    <dbReference type="NCBI Taxonomy" id="2052148"/>
    <lineage>
        <taxon>Bacteria</taxon>
        <taxon>Bacteria division WOR-3</taxon>
    </lineage>
</organism>
<comment type="catalytic activity">
    <reaction evidence="10">
        <text>L-seryl-[protein] + ATP = O-phospho-L-seryl-[protein] + ADP + H(+)</text>
        <dbReference type="Rhea" id="RHEA:17989"/>
        <dbReference type="Rhea" id="RHEA-COMP:9863"/>
        <dbReference type="Rhea" id="RHEA-COMP:11604"/>
        <dbReference type="ChEBI" id="CHEBI:15378"/>
        <dbReference type="ChEBI" id="CHEBI:29999"/>
        <dbReference type="ChEBI" id="CHEBI:30616"/>
        <dbReference type="ChEBI" id="CHEBI:83421"/>
        <dbReference type="ChEBI" id="CHEBI:456216"/>
        <dbReference type="EC" id="2.7.11.1"/>
    </reaction>
</comment>
<dbReference type="CDD" id="cd14014">
    <property type="entry name" value="STKc_PknB_like"/>
    <property type="match status" value="1"/>
</dbReference>